<dbReference type="Gene3D" id="1.10.150.870">
    <property type="match status" value="1"/>
</dbReference>
<dbReference type="NCBIfam" id="TIGR00594">
    <property type="entry name" value="polc"/>
    <property type="match status" value="1"/>
</dbReference>
<dbReference type="EMBL" id="AP018694">
    <property type="protein sequence ID" value="BBE16368.1"/>
    <property type="molecule type" value="Genomic_DNA"/>
</dbReference>
<dbReference type="Pfam" id="PF17657">
    <property type="entry name" value="DNA_pol3_finger"/>
    <property type="match status" value="1"/>
</dbReference>
<feature type="domain" description="Polymerase/histidinol phosphatase N-terminal" evidence="7">
    <location>
        <begin position="1"/>
        <end position="68"/>
    </location>
</feature>
<dbReference type="SMART" id="SM00481">
    <property type="entry name" value="POLIIIAc"/>
    <property type="match status" value="1"/>
</dbReference>
<proteinExistence type="predicted"/>
<dbReference type="AlphaFoldDB" id="A0A5K7S475"/>
<evidence type="ECO:0000256" key="6">
    <source>
        <dbReference type="ARBA" id="ARBA00049244"/>
    </source>
</evidence>
<keyword evidence="3" id="KW-0548">Nucleotidyltransferase</keyword>
<dbReference type="InterPro" id="IPR040982">
    <property type="entry name" value="DNA_pol3_finger"/>
</dbReference>
<keyword evidence="5" id="KW-0239">DNA-directed DNA polymerase</keyword>
<keyword evidence="4" id="KW-0235">DNA replication</keyword>
<evidence type="ECO:0000256" key="5">
    <source>
        <dbReference type="ARBA" id="ARBA00022932"/>
    </source>
</evidence>
<evidence type="ECO:0000256" key="1">
    <source>
        <dbReference type="ARBA" id="ARBA00012417"/>
    </source>
</evidence>
<dbReference type="GO" id="GO:0003887">
    <property type="term" value="F:DNA-directed DNA polymerase activity"/>
    <property type="evidence" value="ECO:0007669"/>
    <property type="project" value="UniProtKB-KW"/>
</dbReference>
<evidence type="ECO:0000256" key="2">
    <source>
        <dbReference type="ARBA" id="ARBA00022679"/>
    </source>
</evidence>
<sequence>MYLNCHSYYSLHYGTLSIAELLDLAIQNNVGTIALTDINTTMGIPEFVKEAELKGIRPIAGCEFRNEDDLLYIGLAKNREGLKELNDWQTEHNLQQKSYPTDAPEFKHVYVIYPFGRKLPNELRENEFTGIKASQLNKLLTSEYLKHPENLAVWQPVTFKNKEGQFLHKTLRAIDYNVLISKLQENQFASQPETIDYNDLVNQFRDYPEIVQNTEKMMEACSISFDFKSVKNKKLFGQSAYDDRLLLQKLALDGMVYRYGKSNQEAKQRIAHELEIIDKLGFSSYFLIAWDIIRYSMSCGFYHVGRGSGANSIVAYCLKITDVDPIKLNLYFERFLNPKRTSPPDFDIDYSWRDREQVQDYIFKRYGRDHTALLGATSTFKDRSIFRELGKVFGLPKEEIDMLVDNPNDERNSNKITRLIKILSEQMVDFPNLRSIHAGGILISEEPLTYYTALDLPPKGFPTTQWDMYMAEDLGFEKLDILSQRGIGHIKEAVDIIYENQGEVVDVHQVERFFQDEQVKLQLRTAETNGCFYIESPAMRGLLTKLHCDNYLSLVAASSIIRPGVAKSGMMKQYIQRFHRPETIQYLHPAMKEQLEETYGVMVYQEDVIKVAHHFAGLDLAEADVLRRAMSGKFRSKVEFQRIVDKYFSNCRERGYSDEIAREVWRQIESFAGYSFSKAHSASYAVESFQSLFLKAHYPLEFMVAVINNFGGFYRTWVYFNEAQRCGAKIELPCVNRSRPETRISGKVIFIGFVHVQNLEQSVISGIVNERQQHGSFSSLSDFIERTAITKEQLVILIRLGALRFTGISKAELLWKAHMLLNKTVPVAKTKALFEAKPREFNLPKLEQSVLGDAWDEIELIGFPVSLTAFDLLQTNFRGEITAKEMMNHLGKTVRMLGRLVTIKYVRTIRNEIMHFGTFTDVQGEFFDTVHFPPSLKNYPFRGDGIYLVLGKVVEEFGFPSLEVEKMAKMPFQANPKA</sequence>
<dbReference type="InterPro" id="IPR004013">
    <property type="entry name" value="PHP_dom"/>
</dbReference>
<reference evidence="8" key="1">
    <citation type="journal article" date="2020" name="Int. J. Syst. Evol. Microbiol.">
        <title>Aquipluma nitroreducens gen. nov. sp. nov., a novel facultatively anaerobic bacterium isolated from a freshwater lake.</title>
        <authorList>
            <person name="Watanabe M."/>
            <person name="Kojima H."/>
            <person name="Fukui M."/>
        </authorList>
    </citation>
    <scope>NUCLEOTIDE SEQUENCE</scope>
    <source>
        <strain evidence="8">MeG22</strain>
    </source>
</reference>
<dbReference type="KEGG" id="anf:AQPE_0506"/>
<dbReference type="SUPFAM" id="SSF89550">
    <property type="entry name" value="PHP domain-like"/>
    <property type="match status" value="1"/>
</dbReference>
<protein>
    <recommendedName>
        <fullName evidence="1">DNA-directed DNA polymerase</fullName>
        <ecNumber evidence="1">2.7.7.7</ecNumber>
    </recommendedName>
</protein>
<evidence type="ECO:0000259" key="7">
    <source>
        <dbReference type="SMART" id="SM00481"/>
    </source>
</evidence>
<evidence type="ECO:0000256" key="3">
    <source>
        <dbReference type="ARBA" id="ARBA00022695"/>
    </source>
</evidence>
<name>A0A5K7S475_9BACT</name>
<dbReference type="Proteomes" id="UP001193389">
    <property type="component" value="Chromosome"/>
</dbReference>
<dbReference type="Pfam" id="PF14579">
    <property type="entry name" value="HHH_6"/>
    <property type="match status" value="1"/>
</dbReference>
<evidence type="ECO:0000256" key="4">
    <source>
        <dbReference type="ARBA" id="ARBA00022705"/>
    </source>
</evidence>
<accession>A0A5K7S475</accession>
<gene>
    <name evidence="8" type="ORF">AQPE_0506</name>
</gene>
<comment type="catalytic activity">
    <reaction evidence="6">
        <text>DNA(n) + a 2'-deoxyribonucleoside 5'-triphosphate = DNA(n+1) + diphosphate</text>
        <dbReference type="Rhea" id="RHEA:22508"/>
        <dbReference type="Rhea" id="RHEA-COMP:17339"/>
        <dbReference type="Rhea" id="RHEA-COMP:17340"/>
        <dbReference type="ChEBI" id="CHEBI:33019"/>
        <dbReference type="ChEBI" id="CHEBI:61560"/>
        <dbReference type="ChEBI" id="CHEBI:173112"/>
        <dbReference type="EC" id="2.7.7.7"/>
    </reaction>
</comment>
<dbReference type="GO" id="GO:0008408">
    <property type="term" value="F:3'-5' exonuclease activity"/>
    <property type="evidence" value="ECO:0007669"/>
    <property type="project" value="InterPro"/>
</dbReference>
<dbReference type="InterPro" id="IPR004805">
    <property type="entry name" value="DnaE2/DnaE/PolC"/>
</dbReference>
<dbReference type="InterPro" id="IPR016195">
    <property type="entry name" value="Pol/histidinol_Pase-like"/>
</dbReference>
<keyword evidence="9" id="KW-1185">Reference proteome</keyword>
<evidence type="ECO:0000313" key="8">
    <source>
        <dbReference type="EMBL" id="BBE16368.1"/>
    </source>
</evidence>
<dbReference type="InterPro" id="IPR029460">
    <property type="entry name" value="DNAPol_HHH"/>
</dbReference>
<dbReference type="PANTHER" id="PTHR32294">
    <property type="entry name" value="DNA POLYMERASE III SUBUNIT ALPHA"/>
    <property type="match status" value="1"/>
</dbReference>
<organism evidence="8 9">
    <name type="scientific">Aquipluma nitroreducens</name>
    <dbReference type="NCBI Taxonomy" id="2010828"/>
    <lineage>
        <taxon>Bacteria</taxon>
        <taxon>Pseudomonadati</taxon>
        <taxon>Bacteroidota</taxon>
        <taxon>Bacteroidia</taxon>
        <taxon>Marinilabiliales</taxon>
        <taxon>Prolixibacteraceae</taxon>
        <taxon>Aquipluma</taxon>
    </lineage>
</organism>
<dbReference type="RefSeq" id="WP_318349449.1">
    <property type="nucleotide sequence ID" value="NZ_AP018694.1"/>
</dbReference>
<dbReference type="Pfam" id="PF02811">
    <property type="entry name" value="PHP"/>
    <property type="match status" value="1"/>
</dbReference>
<dbReference type="Gene3D" id="3.20.20.140">
    <property type="entry name" value="Metal-dependent hydrolases"/>
    <property type="match status" value="1"/>
</dbReference>
<dbReference type="GO" id="GO:0006260">
    <property type="term" value="P:DNA replication"/>
    <property type="evidence" value="ECO:0007669"/>
    <property type="project" value="UniProtKB-KW"/>
</dbReference>
<evidence type="ECO:0000313" key="9">
    <source>
        <dbReference type="Proteomes" id="UP001193389"/>
    </source>
</evidence>
<keyword evidence="2" id="KW-0808">Transferase</keyword>
<dbReference type="EC" id="2.7.7.7" evidence="1"/>
<dbReference type="Pfam" id="PF07733">
    <property type="entry name" value="DNA_pol3_alpha"/>
    <property type="match status" value="1"/>
</dbReference>
<dbReference type="InterPro" id="IPR003141">
    <property type="entry name" value="Pol/His_phosphatase_N"/>
</dbReference>
<dbReference type="InterPro" id="IPR011708">
    <property type="entry name" value="DNA_pol3_alpha_NTPase_dom"/>
</dbReference>